<evidence type="ECO:0000313" key="1">
    <source>
        <dbReference type="EMBL" id="AAP77140.1"/>
    </source>
</evidence>
<accession>Q7VIR1</accession>
<dbReference type="AlphaFoldDB" id="Q7VIR1"/>
<dbReference type="HOGENOM" id="CLU_3099541_0_0_7"/>
<gene>
    <name evidence="1" type="ordered locus">HH_0543</name>
</gene>
<dbReference type="Proteomes" id="UP000002495">
    <property type="component" value="Chromosome"/>
</dbReference>
<sequence>MGILVGIDEVYKILPYDLQAKEIIFGTVAVRAQVVLKYYGFDGTKDFPIKR</sequence>
<keyword evidence="2" id="KW-1185">Reference proteome</keyword>
<name>Q7VIR1_HELHP</name>
<evidence type="ECO:0000313" key="2">
    <source>
        <dbReference type="Proteomes" id="UP000002495"/>
    </source>
</evidence>
<reference evidence="1 2" key="1">
    <citation type="journal article" date="2003" name="Proc. Natl. Acad. Sci. U.S.A.">
        <title>The complete genome sequence of the carcinogenic bacterium Helicobacter hepaticus.</title>
        <authorList>
            <person name="Suerbaum S."/>
            <person name="Josenhans C."/>
            <person name="Sterzenbach T."/>
            <person name="Drescher B."/>
            <person name="Brandt P."/>
            <person name="Bell M."/>
            <person name="Droege M."/>
            <person name="Fartmann B."/>
            <person name="Fischer H.-P."/>
            <person name="Ge Z."/>
            <person name="Hoerster A."/>
            <person name="Holland R."/>
            <person name="Klein K."/>
            <person name="Koenig J."/>
            <person name="Macko L."/>
            <person name="Mendz G.L."/>
            <person name="Nyakatura G."/>
            <person name="Schauer D.B."/>
            <person name="Shen Z."/>
            <person name="Weber J."/>
            <person name="Frosch M."/>
            <person name="Fox J.G."/>
        </authorList>
    </citation>
    <scope>NUCLEOTIDE SEQUENCE [LARGE SCALE GENOMIC DNA]</scope>
    <source>
        <strain evidence="2">ATCC 51449 / 3B1</strain>
    </source>
</reference>
<organism evidence="1 2">
    <name type="scientific">Helicobacter hepaticus (strain ATCC 51449 / 3B1)</name>
    <dbReference type="NCBI Taxonomy" id="235279"/>
    <lineage>
        <taxon>Bacteria</taxon>
        <taxon>Pseudomonadati</taxon>
        <taxon>Campylobacterota</taxon>
        <taxon>Epsilonproteobacteria</taxon>
        <taxon>Campylobacterales</taxon>
        <taxon>Helicobacteraceae</taxon>
        <taxon>Helicobacter</taxon>
    </lineage>
</organism>
<proteinExistence type="predicted"/>
<dbReference type="EMBL" id="AE017125">
    <property type="protein sequence ID" value="AAP77140.1"/>
    <property type="molecule type" value="Genomic_DNA"/>
</dbReference>
<protein>
    <submittedName>
        <fullName evidence="1">Uncharacterized protein</fullName>
    </submittedName>
</protein>
<dbReference type="STRING" id="235279.HH_0543"/>
<dbReference type="KEGG" id="hhe:HH_0543"/>